<dbReference type="SMART" id="SM00490">
    <property type="entry name" value="HELICc"/>
    <property type="match status" value="1"/>
</dbReference>
<name>A0A8J2I8B9_9PLEO</name>
<evidence type="ECO:0000256" key="7">
    <source>
        <dbReference type="ARBA" id="ARBA00022806"/>
    </source>
</evidence>
<evidence type="ECO:0000313" key="21">
    <source>
        <dbReference type="Proteomes" id="UP000676310"/>
    </source>
</evidence>
<keyword evidence="9" id="KW-0694">RNA-binding</keyword>
<dbReference type="GO" id="GO:0016787">
    <property type="term" value="F:hydrolase activity"/>
    <property type="evidence" value="ECO:0007669"/>
    <property type="project" value="UniProtKB-KW"/>
</dbReference>
<dbReference type="Pfam" id="PF00270">
    <property type="entry name" value="DEAD"/>
    <property type="match status" value="1"/>
</dbReference>
<dbReference type="PROSITE" id="PS51195">
    <property type="entry name" value="Q_MOTIF"/>
    <property type="match status" value="1"/>
</dbReference>
<keyword evidence="4" id="KW-0698">rRNA processing</keyword>
<keyword evidence="7 15" id="KW-0347">Helicase</keyword>
<dbReference type="CDD" id="cd18045">
    <property type="entry name" value="DEADc_EIF4AIII_DDX48"/>
    <property type="match status" value="1"/>
</dbReference>
<dbReference type="EC" id="3.6.4.13" evidence="2"/>
<dbReference type="Proteomes" id="UP000676310">
    <property type="component" value="Unassembled WGS sequence"/>
</dbReference>
<comment type="function">
    <text evidence="11">ATP-dependent RNA helicase involved in 40S ribosomal subunit biogenesis. Required for the processing and cleavage of 35S pre-rRNA at sites A0, A1, and A2, leading to mature 18S rRNA.</text>
</comment>
<evidence type="ECO:0000259" key="17">
    <source>
        <dbReference type="PROSITE" id="PS51192"/>
    </source>
</evidence>
<proteinExistence type="inferred from homology"/>
<evidence type="ECO:0000256" key="14">
    <source>
        <dbReference type="PROSITE-ProRule" id="PRU00552"/>
    </source>
</evidence>
<feature type="region of interest" description="Disordered" evidence="16">
    <location>
        <begin position="489"/>
        <end position="509"/>
    </location>
</feature>
<dbReference type="GO" id="GO:0006364">
    <property type="term" value="P:rRNA processing"/>
    <property type="evidence" value="ECO:0007669"/>
    <property type="project" value="UniProtKB-KW"/>
</dbReference>
<evidence type="ECO:0000256" key="12">
    <source>
        <dbReference type="ARBA" id="ARBA00037945"/>
    </source>
</evidence>
<evidence type="ECO:0000256" key="8">
    <source>
        <dbReference type="ARBA" id="ARBA00022840"/>
    </source>
</evidence>
<dbReference type="RefSeq" id="XP_043169188.1">
    <property type="nucleotide sequence ID" value="XM_043313253.1"/>
</dbReference>
<feature type="domain" description="Helicase ATP-binding" evidence="17">
    <location>
        <begin position="56"/>
        <end position="226"/>
    </location>
</feature>
<evidence type="ECO:0000256" key="13">
    <source>
        <dbReference type="ARBA" id="ARBA00047984"/>
    </source>
</evidence>
<feature type="short sequence motif" description="Q motif" evidence="14">
    <location>
        <begin position="25"/>
        <end position="53"/>
    </location>
</feature>
<evidence type="ECO:0000259" key="18">
    <source>
        <dbReference type="PROSITE" id="PS51194"/>
    </source>
</evidence>
<dbReference type="InterPro" id="IPR014001">
    <property type="entry name" value="Helicase_ATP-bd"/>
</dbReference>
<dbReference type="Gene3D" id="3.40.50.300">
    <property type="entry name" value="P-loop containing nucleotide triphosphate hydrolases"/>
    <property type="match status" value="2"/>
</dbReference>
<evidence type="ECO:0000256" key="3">
    <source>
        <dbReference type="ARBA" id="ARBA00022517"/>
    </source>
</evidence>
<dbReference type="FunFam" id="3.40.50.300:FF:000031">
    <property type="entry name" value="Eukaryotic initiation factor 4A-III"/>
    <property type="match status" value="1"/>
</dbReference>
<dbReference type="PROSITE" id="PS00039">
    <property type="entry name" value="DEAD_ATP_HELICASE"/>
    <property type="match status" value="1"/>
</dbReference>
<dbReference type="SMART" id="SM00487">
    <property type="entry name" value="DEXDc"/>
    <property type="match status" value="1"/>
</dbReference>
<evidence type="ECO:0000259" key="19">
    <source>
        <dbReference type="PROSITE" id="PS51195"/>
    </source>
</evidence>
<dbReference type="SUPFAM" id="SSF52540">
    <property type="entry name" value="P-loop containing nucleoside triphosphate hydrolases"/>
    <property type="match status" value="2"/>
</dbReference>
<evidence type="ECO:0000256" key="15">
    <source>
        <dbReference type="RuleBase" id="RU000492"/>
    </source>
</evidence>
<dbReference type="InterPro" id="IPR011545">
    <property type="entry name" value="DEAD/DEAH_box_helicase_dom"/>
</dbReference>
<dbReference type="InterPro" id="IPR000629">
    <property type="entry name" value="RNA-helicase_DEAD-box_CS"/>
</dbReference>
<dbReference type="PROSITE" id="PS51194">
    <property type="entry name" value="HELICASE_CTER"/>
    <property type="match status" value="1"/>
</dbReference>
<keyword evidence="6 15" id="KW-0378">Hydrolase</keyword>
<evidence type="ECO:0000256" key="9">
    <source>
        <dbReference type="ARBA" id="ARBA00022884"/>
    </source>
</evidence>
<evidence type="ECO:0000256" key="2">
    <source>
        <dbReference type="ARBA" id="ARBA00012552"/>
    </source>
</evidence>
<dbReference type="PANTHER" id="PTHR47958">
    <property type="entry name" value="ATP-DEPENDENT RNA HELICASE DBP3"/>
    <property type="match status" value="1"/>
</dbReference>
<evidence type="ECO:0000256" key="6">
    <source>
        <dbReference type="ARBA" id="ARBA00022801"/>
    </source>
</evidence>
<dbReference type="InterPro" id="IPR027417">
    <property type="entry name" value="P-loop_NTPase"/>
</dbReference>
<evidence type="ECO:0000256" key="4">
    <source>
        <dbReference type="ARBA" id="ARBA00022552"/>
    </source>
</evidence>
<protein>
    <recommendedName>
        <fullName evidence="2">RNA helicase</fullName>
        <ecNumber evidence="2">3.6.4.13</ecNumber>
    </recommendedName>
</protein>
<dbReference type="AlphaFoldDB" id="A0A8J2I8B9"/>
<dbReference type="GO" id="GO:0005730">
    <property type="term" value="C:nucleolus"/>
    <property type="evidence" value="ECO:0007669"/>
    <property type="project" value="UniProtKB-SubCell"/>
</dbReference>
<keyword evidence="5 15" id="KW-0547">Nucleotide-binding</keyword>
<dbReference type="GO" id="GO:0003724">
    <property type="term" value="F:RNA helicase activity"/>
    <property type="evidence" value="ECO:0007669"/>
    <property type="project" value="UniProtKB-EC"/>
</dbReference>
<evidence type="ECO:0000256" key="5">
    <source>
        <dbReference type="ARBA" id="ARBA00022741"/>
    </source>
</evidence>
<dbReference type="InterPro" id="IPR014014">
    <property type="entry name" value="RNA_helicase_DEAD_Q_motif"/>
</dbReference>
<feature type="domain" description="Helicase C-terminal" evidence="18">
    <location>
        <begin position="237"/>
        <end position="398"/>
    </location>
</feature>
<evidence type="ECO:0000256" key="1">
    <source>
        <dbReference type="ARBA" id="ARBA00004604"/>
    </source>
</evidence>
<keyword evidence="10" id="KW-0539">Nucleus</keyword>
<keyword evidence="3" id="KW-0690">Ribosome biogenesis</keyword>
<organism evidence="20 21">
    <name type="scientific">Alternaria atra</name>
    <dbReference type="NCBI Taxonomy" id="119953"/>
    <lineage>
        <taxon>Eukaryota</taxon>
        <taxon>Fungi</taxon>
        <taxon>Dikarya</taxon>
        <taxon>Ascomycota</taxon>
        <taxon>Pezizomycotina</taxon>
        <taxon>Dothideomycetes</taxon>
        <taxon>Pleosporomycetidae</taxon>
        <taxon>Pleosporales</taxon>
        <taxon>Pleosporineae</taxon>
        <taxon>Pleosporaceae</taxon>
        <taxon>Alternaria</taxon>
        <taxon>Alternaria sect. Ulocladioides</taxon>
    </lineage>
</organism>
<comment type="similarity">
    <text evidence="12">Belongs to the DEAD box helicase family. DDX48/FAL1 subfamily.</text>
</comment>
<dbReference type="GO" id="GO:0005524">
    <property type="term" value="F:ATP binding"/>
    <property type="evidence" value="ECO:0007669"/>
    <property type="project" value="UniProtKB-KW"/>
</dbReference>
<feature type="domain" description="DEAD-box RNA helicase Q" evidence="19">
    <location>
        <begin position="25"/>
        <end position="53"/>
    </location>
</feature>
<sequence length="509" mass="57268">MAEGIDRNADDKMEFSTSKEVTVAPTFEAMHLKENLLRGIYAYGYESPSAVQSRAIVQICKGRDTIAQAQSGTGKTATFSISILQVIDTAVRETQALVLSPTRELATQIQQVIVGLGDYMNVQCHPCVGGTNVGEDIRKLDYGQHVVSGTPGRVADMIRRRNLRTRNIKMLVLDEADELLNRGFREQIYDVYRYLPPATQVVVVSATLPYDVLEMTTKFMTDPVRILVKRDELTLEGLKQYFIAIEKEEWKFDTLCDLYDTLTITQAVIFCNTRRKVDWLTDKMREANFTVSSMHGEMPQKERDSIMADFRQANSRVLISTDVWARGIDVQQVSLVINYDLPSNRENYIHRIGRSGRFGRKGVAINFVTQDDVRILRDIELYYSTQIDEMPMNVADLLSEHYPLRAADWKWRKGLSSRANKLLHQQTYHPTFQLTLILTNPVSSTRSAIEMQFSTVITFTLALFAGAAFANEGKNFTIIGPPGTVPNAISKTTSRTVPASTAGSDSDSD</sequence>
<comment type="subcellular location">
    <subcellularLocation>
        <location evidence="1">Nucleus</location>
        <location evidence="1">Nucleolus</location>
    </subcellularLocation>
</comment>
<dbReference type="GeneID" id="67017434"/>
<reference evidence="20" key="1">
    <citation type="submission" date="2021-05" db="EMBL/GenBank/DDBJ databases">
        <authorList>
            <person name="Stam R."/>
        </authorList>
    </citation>
    <scope>NUCLEOTIDE SEQUENCE</scope>
    <source>
        <strain evidence="20">CS162</strain>
    </source>
</reference>
<accession>A0A8J2I8B9</accession>
<comment type="catalytic activity">
    <reaction evidence="13">
        <text>ATP + H2O = ADP + phosphate + H(+)</text>
        <dbReference type="Rhea" id="RHEA:13065"/>
        <dbReference type="ChEBI" id="CHEBI:15377"/>
        <dbReference type="ChEBI" id="CHEBI:15378"/>
        <dbReference type="ChEBI" id="CHEBI:30616"/>
        <dbReference type="ChEBI" id="CHEBI:43474"/>
        <dbReference type="ChEBI" id="CHEBI:456216"/>
        <dbReference type="EC" id="3.6.4.13"/>
    </reaction>
</comment>
<dbReference type="GO" id="GO:0003723">
    <property type="term" value="F:RNA binding"/>
    <property type="evidence" value="ECO:0007669"/>
    <property type="project" value="UniProtKB-KW"/>
</dbReference>
<evidence type="ECO:0000256" key="16">
    <source>
        <dbReference type="SAM" id="MobiDB-lite"/>
    </source>
</evidence>
<dbReference type="PROSITE" id="PS51192">
    <property type="entry name" value="HELICASE_ATP_BIND_1"/>
    <property type="match status" value="1"/>
</dbReference>
<evidence type="ECO:0000256" key="10">
    <source>
        <dbReference type="ARBA" id="ARBA00023242"/>
    </source>
</evidence>
<dbReference type="EMBL" id="CAJRGZ010000019">
    <property type="protein sequence ID" value="CAG5159593.1"/>
    <property type="molecule type" value="Genomic_DNA"/>
</dbReference>
<keyword evidence="8 15" id="KW-0067">ATP-binding</keyword>
<evidence type="ECO:0000256" key="11">
    <source>
        <dbReference type="ARBA" id="ARBA00024310"/>
    </source>
</evidence>
<dbReference type="Pfam" id="PF00271">
    <property type="entry name" value="Helicase_C"/>
    <property type="match status" value="1"/>
</dbReference>
<dbReference type="FunFam" id="3.40.50.300:FF:000498">
    <property type="entry name" value="Eukaryotic initiation factor 4A-III"/>
    <property type="match status" value="1"/>
</dbReference>
<dbReference type="InterPro" id="IPR001650">
    <property type="entry name" value="Helicase_C-like"/>
</dbReference>
<dbReference type="CDD" id="cd18787">
    <property type="entry name" value="SF2_C_DEAD"/>
    <property type="match status" value="1"/>
</dbReference>
<comment type="caution">
    <text evidence="20">The sequence shown here is derived from an EMBL/GenBank/DDBJ whole genome shotgun (WGS) entry which is preliminary data.</text>
</comment>
<evidence type="ECO:0000313" key="20">
    <source>
        <dbReference type="EMBL" id="CAG5159593.1"/>
    </source>
</evidence>
<dbReference type="OrthoDB" id="10265785at2759"/>
<keyword evidence="21" id="KW-1185">Reference proteome</keyword>
<gene>
    <name evidence="20" type="ORF">ALTATR162_LOCUS5634</name>
</gene>